<evidence type="ECO:0000313" key="1">
    <source>
        <dbReference type="EMBL" id="RHI25762.1"/>
    </source>
</evidence>
<protein>
    <submittedName>
        <fullName evidence="1">Uncharacterized protein</fullName>
    </submittedName>
</protein>
<sequence>MTYYETKIGKIIEEEFDSRMGNAVVSYIMDKGISNIKEITDEQIEKLEGNGLITQDFVQSLVRCARRICNECEWIELIEFIRLHLWCTPTVHDVYLYKEDFNDESFAELLDNLDLDESEVGEEIKLFAVVDKDCLKE</sequence>
<accession>A0A414ZR68</accession>
<gene>
    <name evidence="1" type="ORF">DW172_03510</name>
</gene>
<comment type="caution">
    <text evidence="1">The sequence shown here is derived from an EMBL/GenBank/DDBJ whole genome shotgun (WGS) entry which is preliminary data.</text>
</comment>
<name>A0A414ZR68_9FIRM</name>
<dbReference type="RefSeq" id="WP_118257238.1">
    <property type="nucleotide sequence ID" value="NZ_QRKN01000001.1"/>
</dbReference>
<dbReference type="EMBL" id="QRKN01000001">
    <property type="protein sequence ID" value="RHI25762.1"/>
    <property type="molecule type" value="Genomic_DNA"/>
</dbReference>
<dbReference type="AlphaFoldDB" id="A0A414ZR68"/>
<proteinExistence type="predicted"/>
<organism evidence="1 2">
    <name type="scientific">Agathobacter rectalis</name>
    <dbReference type="NCBI Taxonomy" id="39491"/>
    <lineage>
        <taxon>Bacteria</taxon>
        <taxon>Bacillati</taxon>
        <taxon>Bacillota</taxon>
        <taxon>Clostridia</taxon>
        <taxon>Lachnospirales</taxon>
        <taxon>Lachnospiraceae</taxon>
        <taxon>Agathobacter</taxon>
    </lineage>
</organism>
<evidence type="ECO:0000313" key="2">
    <source>
        <dbReference type="Proteomes" id="UP000285865"/>
    </source>
</evidence>
<dbReference type="Proteomes" id="UP000285865">
    <property type="component" value="Unassembled WGS sequence"/>
</dbReference>
<reference evidence="1 2" key="1">
    <citation type="submission" date="2018-08" db="EMBL/GenBank/DDBJ databases">
        <title>A genome reference for cultivated species of the human gut microbiota.</title>
        <authorList>
            <person name="Zou Y."/>
            <person name="Xue W."/>
            <person name="Luo G."/>
        </authorList>
    </citation>
    <scope>NUCLEOTIDE SEQUENCE [LARGE SCALE GENOMIC DNA]</scope>
    <source>
        <strain evidence="1 2">AM16-11</strain>
    </source>
</reference>